<reference evidence="1 2" key="1">
    <citation type="journal article" date="2006" name="Science">
        <title>Phytophthora genome sequences uncover evolutionary origins and mechanisms of pathogenesis.</title>
        <authorList>
            <person name="Tyler B.M."/>
            <person name="Tripathy S."/>
            <person name="Zhang X."/>
            <person name="Dehal P."/>
            <person name="Jiang R.H."/>
            <person name="Aerts A."/>
            <person name="Arredondo F.D."/>
            <person name="Baxter L."/>
            <person name="Bensasson D."/>
            <person name="Beynon J.L."/>
            <person name="Chapman J."/>
            <person name="Damasceno C.M."/>
            <person name="Dorrance A.E."/>
            <person name="Dou D."/>
            <person name="Dickerman A.W."/>
            <person name="Dubchak I.L."/>
            <person name="Garbelotto M."/>
            <person name="Gijzen M."/>
            <person name="Gordon S.G."/>
            <person name="Govers F."/>
            <person name="Grunwald N.J."/>
            <person name="Huang W."/>
            <person name="Ivors K.L."/>
            <person name="Jones R.W."/>
            <person name="Kamoun S."/>
            <person name="Krampis K."/>
            <person name="Lamour K.H."/>
            <person name="Lee M.K."/>
            <person name="McDonald W.H."/>
            <person name="Medina M."/>
            <person name="Meijer H.J."/>
            <person name="Nordberg E.K."/>
            <person name="Maclean D.J."/>
            <person name="Ospina-Giraldo M.D."/>
            <person name="Morris P.F."/>
            <person name="Phuntumart V."/>
            <person name="Putnam N.H."/>
            <person name="Rash S."/>
            <person name="Rose J.K."/>
            <person name="Sakihama Y."/>
            <person name="Salamov A.A."/>
            <person name="Savidor A."/>
            <person name="Scheuring C.F."/>
            <person name="Smith B.M."/>
            <person name="Sobral B.W."/>
            <person name="Terry A."/>
            <person name="Torto-Alalibo T.A."/>
            <person name="Win J."/>
            <person name="Xu Z."/>
            <person name="Zhang H."/>
            <person name="Grigoriev I.V."/>
            <person name="Rokhsar D.S."/>
            <person name="Boore J.L."/>
        </authorList>
    </citation>
    <scope>NUCLEOTIDE SEQUENCE [LARGE SCALE GENOMIC DNA]</scope>
    <source>
        <strain evidence="1 2">P6497</strain>
    </source>
</reference>
<dbReference type="Proteomes" id="UP000002640">
    <property type="component" value="Unassembled WGS sequence"/>
</dbReference>
<dbReference type="KEGG" id="psoj:PHYSODRAFT_522465"/>
<dbReference type="EMBL" id="JH159159">
    <property type="protein sequence ID" value="EGZ09427.1"/>
    <property type="molecule type" value="Genomic_DNA"/>
</dbReference>
<keyword evidence="2" id="KW-1185">Reference proteome</keyword>
<dbReference type="RefSeq" id="XP_009534288.1">
    <property type="nucleotide sequence ID" value="XM_009535993.1"/>
</dbReference>
<dbReference type="AlphaFoldDB" id="G5A3S7"/>
<evidence type="ECO:0000313" key="1">
    <source>
        <dbReference type="EMBL" id="EGZ09427.1"/>
    </source>
</evidence>
<proteinExistence type="predicted"/>
<gene>
    <name evidence="1" type="ORF">PHYSODRAFT_522465</name>
</gene>
<sequence length="173" mass="20448">MYLFSHLHIIARNPHQDLYDYLRDKLEGFISFYEPDQPPKVDAIRRTPGDKPELVIIDDYSNDKNLQKNVFSHYFTRGRHFKLSTIFLSHSWFATDKMIRLNTEYVALLRANSRRDLKLLITDFNIPGLTEEGILHYYNRAISRGKGQMLFIDSVKGQIRYNFDTPIKIGENY</sequence>
<protein>
    <submittedName>
        <fullName evidence="1">Uncharacterized protein</fullName>
    </submittedName>
</protein>
<name>G5A3S7_PHYSP</name>
<accession>G5A3S7</accession>
<dbReference type="InParanoid" id="G5A3S7"/>
<evidence type="ECO:0000313" key="2">
    <source>
        <dbReference type="Proteomes" id="UP000002640"/>
    </source>
</evidence>
<dbReference type="GeneID" id="20660515"/>
<organism evidence="1 2">
    <name type="scientific">Phytophthora sojae (strain P6497)</name>
    <name type="common">Soybean stem and root rot agent</name>
    <name type="synonym">Phytophthora megasperma f. sp. glycines</name>
    <dbReference type="NCBI Taxonomy" id="1094619"/>
    <lineage>
        <taxon>Eukaryota</taxon>
        <taxon>Sar</taxon>
        <taxon>Stramenopiles</taxon>
        <taxon>Oomycota</taxon>
        <taxon>Peronosporomycetes</taxon>
        <taxon>Peronosporales</taxon>
        <taxon>Peronosporaceae</taxon>
        <taxon>Phytophthora</taxon>
    </lineage>
</organism>